<proteinExistence type="inferred from homology"/>
<dbReference type="InterPro" id="IPR020904">
    <property type="entry name" value="Sc_DH/Rdtase_CS"/>
</dbReference>
<dbReference type="PRINTS" id="PR00081">
    <property type="entry name" value="GDHRDH"/>
</dbReference>
<evidence type="ECO:0000256" key="1">
    <source>
        <dbReference type="ARBA" id="ARBA00006484"/>
    </source>
</evidence>
<dbReference type="InterPro" id="IPR036291">
    <property type="entry name" value="NAD(P)-bd_dom_sf"/>
</dbReference>
<keyword evidence="2" id="KW-0560">Oxidoreductase</keyword>
<dbReference type="PRINTS" id="PR00080">
    <property type="entry name" value="SDRFAMILY"/>
</dbReference>
<evidence type="ECO:0000259" key="3">
    <source>
        <dbReference type="SMART" id="SM00822"/>
    </source>
</evidence>
<dbReference type="EMBL" id="VAFM01000002">
    <property type="protein sequence ID" value="TKW60515.1"/>
    <property type="molecule type" value="Genomic_DNA"/>
</dbReference>
<dbReference type="PROSITE" id="PS00061">
    <property type="entry name" value="ADH_SHORT"/>
    <property type="match status" value="1"/>
</dbReference>
<dbReference type="PANTHER" id="PTHR42879:SF2">
    <property type="entry name" value="3-OXOACYL-[ACYL-CARRIER-PROTEIN] REDUCTASE FABG"/>
    <property type="match status" value="1"/>
</dbReference>
<feature type="domain" description="Ketoreductase" evidence="3">
    <location>
        <begin position="12"/>
        <end position="179"/>
    </location>
</feature>
<accession>A0A6N4QYN4</accession>
<name>A0A6N4QYN4_BLAVI</name>
<dbReference type="AlphaFoldDB" id="A0A6N4QYN4"/>
<reference evidence="4 5" key="1">
    <citation type="journal article" date="2017" name="Nat. Commun.">
        <title>In situ click chemistry generation of cyclooxygenase-2 inhibitors.</title>
        <authorList>
            <person name="Bhardwaj A."/>
            <person name="Kaur J."/>
            <person name="Wuest M."/>
            <person name="Wuest F."/>
        </authorList>
    </citation>
    <scope>NUCLEOTIDE SEQUENCE [LARGE SCALE GENOMIC DNA]</scope>
    <source>
        <strain evidence="4">S2_018_000_R2_106</strain>
    </source>
</reference>
<dbReference type="PANTHER" id="PTHR42879">
    <property type="entry name" value="3-OXOACYL-(ACYL-CARRIER-PROTEIN) REDUCTASE"/>
    <property type="match status" value="1"/>
</dbReference>
<dbReference type="SMART" id="SM00822">
    <property type="entry name" value="PKS_KR"/>
    <property type="match status" value="1"/>
</dbReference>
<dbReference type="FunFam" id="3.40.50.720:FF:000173">
    <property type="entry name" value="3-oxoacyl-[acyl-carrier protein] reductase"/>
    <property type="match status" value="1"/>
</dbReference>
<dbReference type="Proteomes" id="UP000320948">
    <property type="component" value="Unassembled WGS sequence"/>
</dbReference>
<comment type="similarity">
    <text evidence="1">Belongs to the short-chain dehydrogenases/reductases (SDR) family.</text>
</comment>
<dbReference type="SUPFAM" id="SSF51735">
    <property type="entry name" value="NAD(P)-binding Rossmann-fold domains"/>
    <property type="match status" value="1"/>
</dbReference>
<organism evidence="4 5">
    <name type="scientific">Blastochloris viridis</name>
    <name type="common">Rhodopseudomonas viridis</name>
    <dbReference type="NCBI Taxonomy" id="1079"/>
    <lineage>
        <taxon>Bacteria</taxon>
        <taxon>Pseudomonadati</taxon>
        <taxon>Pseudomonadota</taxon>
        <taxon>Alphaproteobacteria</taxon>
        <taxon>Hyphomicrobiales</taxon>
        <taxon>Blastochloridaceae</taxon>
        <taxon>Blastochloris</taxon>
    </lineage>
</organism>
<dbReference type="GO" id="GO:0016491">
    <property type="term" value="F:oxidoreductase activity"/>
    <property type="evidence" value="ECO:0007669"/>
    <property type="project" value="UniProtKB-KW"/>
</dbReference>
<dbReference type="InterPro" id="IPR057326">
    <property type="entry name" value="KR_dom"/>
</dbReference>
<protein>
    <submittedName>
        <fullName evidence="4">SDR family oxidoreductase</fullName>
    </submittedName>
</protein>
<dbReference type="GO" id="GO:0032787">
    <property type="term" value="P:monocarboxylic acid metabolic process"/>
    <property type="evidence" value="ECO:0007669"/>
    <property type="project" value="UniProtKB-ARBA"/>
</dbReference>
<dbReference type="InterPro" id="IPR050259">
    <property type="entry name" value="SDR"/>
</dbReference>
<dbReference type="InterPro" id="IPR002347">
    <property type="entry name" value="SDR_fam"/>
</dbReference>
<dbReference type="NCBIfam" id="NF009466">
    <property type="entry name" value="PRK12826.1-2"/>
    <property type="match status" value="1"/>
</dbReference>
<comment type="caution">
    <text evidence="4">The sequence shown here is derived from an EMBL/GenBank/DDBJ whole genome shotgun (WGS) entry which is preliminary data.</text>
</comment>
<sequence length="240" mass="25015">MAFGDLTGMRALVTGGSRGIGRATAEMLKAHGAEVIIHGSSDETVQKAASEMGVKGIAANLLEDGCVEKIVAEAGEIDILVNNAGITRDTLFVRQGQNQWDDVMLVNVSRVVALSRALLPGMMAKGHGRIINMTSIVAHMGNVGQTNYVTAKSALGGFTKALAKETARKGVTVNAVAPGFINTDMTAVIPENLKEAFVKQIPAQRFGEAADIASAVAFLASKEAGYVTGTTLHVNGGMYV</sequence>
<gene>
    <name evidence="4" type="ORF">DI628_06320</name>
</gene>
<evidence type="ECO:0000313" key="5">
    <source>
        <dbReference type="Proteomes" id="UP000320948"/>
    </source>
</evidence>
<dbReference type="Gene3D" id="3.40.50.720">
    <property type="entry name" value="NAD(P)-binding Rossmann-like Domain"/>
    <property type="match status" value="1"/>
</dbReference>
<evidence type="ECO:0000313" key="4">
    <source>
        <dbReference type="EMBL" id="TKW60515.1"/>
    </source>
</evidence>
<dbReference type="Pfam" id="PF13561">
    <property type="entry name" value="adh_short_C2"/>
    <property type="match status" value="1"/>
</dbReference>
<evidence type="ECO:0000256" key="2">
    <source>
        <dbReference type="ARBA" id="ARBA00023002"/>
    </source>
</evidence>